<organism evidence="5">
    <name type="scientific">marine metagenome</name>
    <dbReference type="NCBI Taxonomy" id="408172"/>
    <lineage>
        <taxon>unclassified sequences</taxon>
        <taxon>metagenomes</taxon>
        <taxon>ecological metagenomes</taxon>
    </lineage>
</organism>
<feature type="compositionally biased region" description="Polar residues" evidence="3">
    <location>
        <begin position="213"/>
        <end position="222"/>
    </location>
</feature>
<reference evidence="5" key="1">
    <citation type="submission" date="2018-05" db="EMBL/GenBank/DDBJ databases">
        <authorList>
            <person name="Lanie J.A."/>
            <person name="Ng W.-L."/>
            <person name="Kazmierczak K.M."/>
            <person name="Andrzejewski T.M."/>
            <person name="Davidsen T.M."/>
            <person name="Wayne K.J."/>
            <person name="Tettelin H."/>
            <person name="Glass J.I."/>
            <person name="Rusch D."/>
            <person name="Podicherti R."/>
            <person name="Tsui H.-C.T."/>
            <person name="Winkler M.E."/>
        </authorList>
    </citation>
    <scope>NUCLEOTIDE SEQUENCE</scope>
</reference>
<sequence length="222" mass="24855">MTTQPVLVIGDLICDHYVWGDVSRVSPEAPVQVLEWDREANRAGGAANVALNLASLGYDVKLAGLVGRDEDGRWLRRELSRHGIDTTAIVISETRPTTRKLRIIARSQQLLRVDREDRSPIGKQDERLLLQRIRRARRQTCGIICSDYAKGVLTEAVLDLVLRARPVKDHGVVLVDPKGRNFVRYRGTDILTPNEREIIEATGGTSIDRPSHNLPSRAQDVQ</sequence>
<dbReference type="InterPro" id="IPR011611">
    <property type="entry name" value="PfkB_dom"/>
</dbReference>
<evidence type="ECO:0000256" key="1">
    <source>
        <dbReference type="ARBA" id="ARBA00022679"/>
    </source>
</evidence>
<evidence type="ECO:0000259" key="4">
    <source>
        <dbReference type="Pfam" id="PF00294"/>
    </source>
</evidence>
<feature type="domain" description="Carbohydrate kinase PfkB" evidence="4">
    <location>
        <begin position="7"/>
        <end position="205"/>
    </location>
</feature>
<dbReference type="Pfam" id="PF00294">
    <property type="entry name" value="PfkB"/>
    <property type="match status" value="1"/>
</dbReference>
<gene>
    <name evidence="5" type="ORF">METZ01_LOCUS167318</name>
</gene>
<name>A0A382BLC0_9ZZZZ</name>
<dbReference type="PROSITE" id="PS00583">
    <property type="entry name" value="PFKB_KINASES_1"/>
    <property type="match status" value="1"/>
</dbReference>
<accession>A0A382BLC0</accession>
<dbReference type="SUPFAM" id="SSF53613">
    <property type="entry name" value="Ribokinase-like"/>
    <property type="match status" value="1"/>
</dbReference>
<keyword evidence="1" id="KW-0808">Transferase</keyword>
<dbReference type="Gene3D" id="3.40.1190.20">
    <property type="match status" value="1"/>
</dbReference>
<proteinExistence type="predicted"/>
<dbReference type="EMBL" id="UINC01030300">
    <property type="protein sequence ID" value="SVB14464.1"/>
    <property type="molecule type" value="Genomic_DNA"/>
</dbReference>
<dbReference type="InterPro" id="IPR011913">
    <property type="entry name" value="RfaE_dom_I"/>
</dbReference>
<dbReference type="GO" id="GO:0033786">
    <property type="term" value="F:heptose-1-phosphate adenylyltransferase activity"/>
    <property type="evidence" value="ECO:0007669"/>
    <property type="project" value="TreeGrafter"/>
</dbReference>
<feature type="region of interest" description="Disordered" evidence="3">
    <location>
        <begin position="201"/>
        <end position="222"/>
    </location>
</feature>
<dbReference type="GO" id="GO:0033785">
    <property type="term" value="F:heptose 7-phosphate kinase activity"/>
    <property type="evidence" value="ECO:0007669"/>
    <property type="project" value="TreeGrafter"/>
</dbReference>
<dbReference type="CDD" id="cd01172">
    <property type="entry name" value="RfaE_like"/>
    <property type="match status" value="1"/>
</dbReference>
<dbReference type="InterPro" id="IPR002173">
    <property type="entry name" value="Carboh/pur_kinase_PfkB_CS"/>
</dbReference>
<evidence type="ECO:0000256" key="3">
    <source>
        <dbReference type="SAM" id="MobiDB-lite"/>
    </source>
</evidence>
<dbReference type="InterPro" id="IPR029056">
    <property type="entry name" value="Ribokinase-like"/>
</dbReference>
<keyword evidence="2" id="KW-0418">Kinase</keyword>
<protein>
    <recommendedName>
        <fullName evidence="4">Carbohydrate kinase PfkB domain-containing protein</fullName>
    </recommendedName>
</protein>
<evidence type="ECO:0000256" key="2">
    <source>
        <dbReference type="ARBA" id="ARBA00022777"/>
    </source>
</evidence>
<dbReference type="GO" id="GO:0016773">
    <property type="term" value="F:phosphotransferase activity, alcohol group as acceptor"/>
    <property type="evidence" value="ECO:0007669"/>
    <property type="project" value="InterPro"/>
</dbReference>
<dbReference type="PANTHER" id="PTHR46969">
    <property type="entry name" value="BIFUNCTIONAL PROTEIN HLDE"/>
    <property type="match status" value="1"/>
</dbReference>
<dbReference type="PANTHER" id="PTHR46969:SF1">
    <property type="entry name" value="BIFUNCTIONAL PROTEIN HLDE"/>
    <property type="match status" value="1"/>
</dbReference>
<evidence type="ECO:0000313" key="5">
    <source>
        <dbReference type="EMBL" id="SVB14464.1"/>
    </source>
</evidence>
<dbReference type="GO" id="GO:0005829">
    <property type="term" value="C:cytosol"/>
    <property type="evidence" value="ECO:0007669"/>
    <property type="project" value="TreeGrafter"/>
</dbReference>
<dbReference type="AlphaFoldDB" id="A0A382BLC0"/>
<feature type="non-terminal residue" evidence="5">
    <location>
        <position position="222"/>
    </location>
</feature>